<keyword evidence="4" id="KW-1185">Reference proteome</keyword>
<feature type="compositionally biased region" description="Polar residues" evidence="1">
    <location>
        <begin position="243"/>
        <end position="253"/>
    </location>
</feature>
<evidence type="ECO:0000313" key="3">
    <source>
        <dbReference type="Ensembl" id="ENSLAFP00000025912.1"/>
    </source>
</evidence>
<dbReference type="GO" id="GO:0007623">
    <property type="term" value="P:circadian rhythm"/>
    <property type="evidence" value="ECO:0007669"/>
    <property type="project" value="InterPro"/>
</dbReference>
<dbReference type="OMA" id="FDAMQKL"/>
<feature type="domain" description="Vertebrate interleukin-3 regulated transcription factor" evidence="2">
    <location>
        <begin position="110"/>
        <end position="431"/>
    </location>
</feature>
<accession>G3UDK4</accession>
<feature type="compositionally biased region" description="Basic and acidic residues" evidence="1">
    <location>
        <begin position="206"/>
        <end position="217"/>
    </location>
</feature>
<reference evidence="3" key="2">
    <citation type="submission" date="2025-08" db="UniProtKB">
        <authorList>
            <consortium name="Ensembl"/>
        </authorList>
    </citation>
    <scope>IDENTIFICATION</scope>
    <source>
        <strain evidence="3">Isolate ISIS603380</strain>
    </source>
</reference>
<dbReference type="HOGENOM" id="CLU_052045_0_0_1"/>
<feature type="compositionally biased region" description="Polar residues" evidence="1">
    <location>
        <begin position="179"/>
        <end position="188"/>
    </location>
</feature>
<dbReference type="InterPro" id="IPR047229">
    <property type="entry name" value="NFIL3-like"/>
</dbReference>
<dbReference type="GeneTree" id="ENSGT00940000160540"/>
<feature type="compositionally biased region" description="Polar residues" evidence="1">
    <location>
        <begin position="218"/>
        <end position="232"/>
    </location>
</feature>
<feature type="region of interest" description="Disordered" evidence="1">
    <location>
        <begin position="179"/>
        <end position="254"/>
    </location>
</feature>
<dbReference type="PANTHER" id="PTHR15284">
    <property type="entry name" value="NUCLEAR FACTOR INTERLEUKIN-3-REGULATED PROTEIN"/>
    <property type="match status" value="1"/>
</dbReference>
<dbReference type="GO" id="GO:0006355">
    <property type="term" value="P:regulation of DNA-templated transcription"/>
    <property type="evidence" value="ECO:0007669"/>
    <property type="project" value="TreeGrafter"/>
</dbReference>
<dbReference type="GO" id="GO:0003677">
    <property type="term" value="F:DNA binding"/>
    <property type="evidence" value="ECO:0007669"/>
    <property type="project" value="InterPro"/>
</dbReference>
<proteinExistence type="predicted"/>
<evidence type="ECO:0000313" key="4">
    <source>
        <dbReference type="Proteomes" id="UP000007646"/>
    </source>
</evidence>
<dbReference type="Pfam" id="PF06529">
    <property type="entry name" value="Vert_IL3-reg_TF"/>
    <property type="match status" value="1"/>
</dbReference>
<dbReference type="Proteomes" id="UP000007646">
    <property type="component" value="Unassembled WGS sequence"/>
</dbReference>
<dbReference type="AlphaFoldDB" id="G3UDK4"/>
<protein>
    <recommendedName>
        <fullName evidence="2">Vertebrate interleukin-3 regulated transcription factor domain-containing protein</fullName>
    </recommendedName>
</protein>
<dbReference type="Ensembl" id="ENSLAFT00000037149.1">
    <property type="protein sequence ID" value="ENSLAFP00000025912.1"/>
    <property type="gene ID" value="ENSLAFG00000029534.1"/>
</dbReference>
<dbReference type="InParanoid" id="G3UDK4"/>
<organism evidence="3 4">
    <name type="scientific">Loxodonta africana</name>
    <name type="common">African elephant</name>
    <dbReference type="NCBI Taxonomy" id="9785"/>
    <lineage>
        <taxon>Eukaryota</taxon>
        <taxon>Metazoa</taxon>
        <taxon>Chordata</taxon>
        <taxon>Craniata</taxon>
        <taxon>Vertebrata</taxon>
        <taxon>Euteleostomi</taxon>
        <taxon>Mammalia</taxon>
        <taxon>Eutheria</taxon>
        <taxon>Afrotheria</taxon>
        <taxon>Proboscidea</taxon>
        <taxon>Elephantidae</taxon>
        <taxon>Loxodonta</taxon>
    </lineage>
</organism>
<evidence type="ECO:0000259" key="2">
    <source>
        <dbReference type="Pfam" id="PF06529"/>
    </source>
</evidence>
<sequence length="434" mass="48574">IQLRKMQTIKKQQALLETSSNVDEMIVLNEVSEDLTTWEDPLLNEGSLRKNKSSARWRKYENIDAVSWEKRRKITKLPKYLVRELTVLRKENSALKAELFLLKLKFGLISSIAYAQIQKLSNSTAVFFQEYPSSKSNISSFVDEYECSVVASSCISVIKHSPQNSLSDISEVSSVELTQESPVQNSCRSPEDKFQIMKPEPVELENYSREPRDDRGSDPTSIYQNYTGNSFPGYSHSPPPLQVNCSSSNSPRTLETDDAMVRKLPDGQVPKGPVHSPVELESGHATMAEIPEVNSSALPPKLLIKAKAMQIKAEALLSEFDAMQKLFSPINMILKRCFELEKHKAPNMAHSGLTLSLCSSDWILKSEHWHQKQLSGKTQNSFKSEVVGIKDSVYKASGLEVLYLKQGYQICSVNVTSLNKGSVATQNFCATALD</sequence>
<dbReference type="GO" id="GO:0005634">
    <property type="term" value="C:nucleus"/>
    <property type="evidence" value="ECO:0007669"/>
    <property type="project" value="InterPro"/>
</dbReference>
<dbReference type="PANTHER" id="PTHR15284:SF1">
    <property type="entry name" value="NUCLEAR FACTOR INTERLEUKIN-3-REGULATED PROTEIN"/>
    <property type="match status" value="1"/>
</dbReference>
<evidence type="ECO:0000256" key="1">
    <source>
        <dbReference type="SAM" id="MobiDB-lite"/>
    </source>
</evidence>
<name>G3UDK4_LOXAF</name>
<dbReference type="eggNOG" id="KOG3119">
    <property type="taxonomic scope" value="Eukaryota"/>
</dbReference>
<dbReference type="GO" id="GO:0006351">
    <property type="term" value="P:DNA-templated transcription"/>
    <property type="evidence" value="ECO:0007669"/>
    <property type="project" value="InterPro"/>
</dbReference>
<dbReference type="STRING" id="9785.ENSLAFP00000025912"/>
<reference evidence="3 4" key="1">
    <citation type="submission" date="2009-06" db="EMBL/GenBank/DDBJ databases">
        <title>The Genome Sequence of Loxodonta africana (African elephant).</title>
        <authorList>
            <person name="Di Palma F."/>
            <person name="Heiman D."/>
            <person name="Young S."/>
            <person name="Johnson J."/>
            <person name="Lander E.S."/>
            <person name="Lindblad-Toh K."/>
        </authorList>
    </citation>
    <scope>NUCLEOTIDE SEQUENCE [LARGE SCALE GENOMIC DNA]</scope>
    <source>
        <strain evidence="3 4">Isolate ISIS603380</strain>
    </source>
</reference>
<dbReference type="InterPro" id="IPR010533">
    <property type="entry name" value="Vert_IL3-reg_TF"/>
</dbReference>
<reference evidence="3" key="3">
    <citation type="submission" date="2025-09" db="UniProtKB">
        <authorList>
            <consortium name="Ensembl"/>
        </authorList>
    </citation>
    <scope>IDENTIFICATION</scope>
    <source>
        <strain evidence="3">Isolate ISIS603380</strain>
    </source>
</reference>